<keyword evidence="3" id="KW-1185">Reference proteome</keyword>
<reference evidence="2" key="1">
    <citation type="journal article" date="2022" name="Int. J. Mol. Sci.">
        <title>Draft Genome of Tanacetum Coccineum: Genomic Comparison of Closely Related Tanacetum-Family Plants.</title>
        <authorList>
            <person name="Yamashiro T."/>
            <person name="Shiraishi A."/>
            <person name="Nakayama K."/>
            <person name="Satake H."/>
        </authorList>
    </citation>
    <scope>NUCLEOTIDE SEQUENCE</scope>
</reference>
<feature type="domain" description="Integrase zinc-binding" evidence="1">
    <location>
        <begin position="137"/>
        <end position="171"/>
    </location>
</feature>
<comment type="caution">
    <text evidence="2">The sequence shown here is derived from an EMBL/GenBank/DDBJ whole genome shotgun (WGS) entry which is preliminary data.</text>
</comment>
<dbReference type="InterPro" id="IPR012337">
    <property type="entry name" value="RNaseH-like_sf"/>
</dbReference>
<evidence type="ECO:0000313" key="3">
    <source>
        <dbReference type="Proteomes" id="UP001151760"/>
    </source>
</evidence>
<accession>A0ABQ5DM28</accession>
<evidence type="ECO:0000313" key="2">
    <source>
        <dbReference type="EMBL" id="GJT37839.1"/>
    </source>
</evidence>
<protein>
    <submittedName>
        <fullName evidence="2">Reverse transcriptase domain-containing protein</fullName>
    </submittedName>
</protein>
<keyword evidence="2" id="KW-0808">Transferase</keyword>
<dbReference type="GO" id="GO:0003964">
    <property type="term" value="F:RNA-directed DNA polymerase activity"/>
    <property type="evidence" value="ECO:0007669"/>
    <property type="project" value="UniProtKB-KW"/>
</dbReference>
<reference evidence="2" key="2">
    <citation type="submission" date="2022-01" db="EMBL/GenBank/DDBJ databases">
        <authorList>
            <person name="Yamashiro T."/>
            <person name="Shiraishi A."/>
            <person name="Satake H."/>
            <person name="Nakayama K."/>
        </authorList>
    </citation>
    <scope>NUCLEOTIDE SEQUENCE</scope>
</reference>
<dbReference type="InterPro" id="IPR041588">
    <property type="entry name" value="Integrase_H2C2"/>
</dbReference>
<proteinExistence type="predicted"/>
<organism evidence="2 3">
    <name type="scientific">Tanacetum coccineum</name>
    <dbReference type="NCBI Taxonomy" id="301880"/>
    <lineage>
        <taxon>Eukaryota</taxon>
        <taxon>Viridiplantae</taxon>
        <taxon>Streptophyta</taxon>
        <taxon>Embryophyta</taxon>
        <taxon>Tracheophyta</taxon>
        <taxon>Spermatophyta</taxon>
        <taxon>Magnoliopsida</taxon>
        <taxon>eudicotyledons</taxon>
        <taxon>Gunneridae</taxon>
        <taxon>Pentapetalae</taxon>
        <taxon>asterids</taxon>
        <taxon>campanulids</taxon>
        <taxon>Asterales</taxon>
        <taxon>Asteraceae</taxon>
        <taxon>Asteroideae</taxon>
        <taxon>Anthemideae</taxon>
        <taxon>Anthemidinae</taxon>
        <taxon>Tanacetum</taxon>
    </lineage>
</organism>
<name>A0ABQ5DM28_9ASTR</name>
<evidence type="ECO:0000259" key="1">
    <source>
        <dbReference type="Pfam" id="PF17921"/>
    </source>
</evidence>
<keyword evidence="2" id="KW-0548">Nucleotidyltransferase</keyword>
<keyword evidence="2" id="KW-0695">RNA-directed DNA polymerase</keyword>
<dbReference type="Pfam" id="PF17921">
    <property type="entry name" value="Integrase_H2C2"/>
    <property type="match status" value="1"/>
</dbReference>
<dbReference type="EMBL" id="BQNB010015256">
    <property type="protein sequence ID" value="GJT37839.1"/>
    <property type="molecule type" value="Genomic_DNA"/>
</dbReference>
<sequence length="254" mass="29909">MLNRVTLKKEEMYARIPTRDSDWVMWWLVRVSTREPEERVFDDVVLWRSIAPLWSKCNAFGFTEGSETSWFTVNASRKGLGAVLSGHDSQILEGQVEARKEENYETEDLYGIIKKLEQRANETLCLNGRSWIPCFGDLREFIMNESHKLKYSLHPGSDKMYQDLKKLYWWADYEGMEETDSMKKLMRQYLKEVVSRHGVPVLIVSDQDSKFTSHFWKSLNEALGQRRSAHKSHKLFHEQLKIIQIQEAYSSCTR</sequence>
<dbReference type="Proteomes" id="UP001151760">
    <property type="component" value="Unassembled WGS sequence"/>
</dbReference>
<dbReference type="SUPFAM" id="SSF53098">
    <property type="entry name" value="Ribonuclease H-like"/>
    <property type="match status" value="1"/>
</dbReference>
<dbReference type="InterPro" id="IPR036397">
    <property type="entry name" value="RNaseH_sf"/>
</dbReference>
<dbReference type="Gene3D" id="3.30.420.10">
    <property type="entry name" value="Ribonuclease H-like superfamily/Ribonuclease H"/>
    <property type="match status" value="1"/>
</dbReference>
<gene>
    <name evidence="2" type="ORF">Tco_0937704</name>
</gene>